<accession>A0A1H9NGX5</accession>
<dbReference type="AlphaFoldDB" id="A0A1H9NGX5"/>
<protein>
    <submittedName>
        <fullName evidence="6">Glycosyltransferase, GT2 family</fullName>
    </submittedName>
</protein>
<comment type="pathway">
    <text evidence="1">Cell wall biogenesis; cell wall polysaccharide biosynthesis.</text>
</comment>
<reference evidence="7" key="1">
    <citation type="submission" date="2016-10" db="EMBL/GenBank/DDBJ databases">
        <authorList>
            <person name="Varghese N."/>
            <person name="Submissions S."/>
        </authorList>
    </citation>
    <scope>NUCLEOTIDE SEQUENCE [LARGE SCALE GENOMIC DNA]</scope>
    <source>
        <strain evidence="7">KHGC19</strain>
    </source>
</reference>
<dbReference type="Proteomes" id="UP000199128">
    <property type="component" value="Unassembled WGS sequence"/>
</dbReference>
<keyword evidence="3" id="KW-0328">Glycosyltransferase</keyword>
<dbReference type="GO" id="GO:0016757">
    <property type="term" value="F:glycosyltransferase activity"/>
    <property type="evidence" value="ECO:0007669"/>
    <property type="project" value="UniProtKB-KW"/>
</dbReference>
<dbReference type="SUPFAM" id="SSF53448">
    <property type="entry name" value="Nucleotide-diphospho-sugar transferases"/>
    <property type="match status" value="1"/>
</dbReference>
<evidence type="ECO:0000256" key="2">
    <source>
        <dbReference type="ARBA" id="ARBA00006739"/>
    </source>
</evidence>
<evidence type="ECO:0000313" key="7">
    <source>
        <dbReference type="Proteomes" id="UP000199128"/>
    </source>
</evidence>
<evidence type="ECO:0000256" key="4">
    <source>
        <dbReference type="ARBA" id="ARBA00022679"/>
    </source>
</evidence>
<sequence length="306" mass="34008">MSPDKKIVAVVVTYNRLDQLKACIQAIRNQDGATCDVLVVNNGSTDGTAEFLSGCTDSGVRFVDTGENTGSAGGFYHGVKEAYEAGYSRIWVMDDDVVPDATALKRLADADEFLEGDWGFLSSFARWKDGTPCKANIQKTGVFSFVGDRDRHLGLVPVKIAAMASLYLNADAVKQIGYPIADYVIYSDDYEYTSRISEQFTCYMVPSSTVLHNTAVNMKVDFARDSPDRVWRYRYLYRNDVHLYRRYGAKGWAYLVAKAGFTTANVLLRSKGDRIGKLRTLYSSLAEGLRYEPVVEETSKGRSSQG</sequence>
<dbReference type="Pfam" id="PF00535">
    <property type="entry name" value="Glycos_transf_2"/>
    <property type="match status" value="1"/>
</dbReference>
<evidence type="ECO:0000313" key="6">
    <source>
        <dbReference type="EMBL" id="SER35210.1"/>
    </source>
</evidence>
<evidence type="ECO:0000256" key="1">
    <source>
        <dbReference type="ARBA" id="ARBA00004776"/>
    </source>
</evidence>
<name>A0A1H9NGX5_9ACTN</name>
<dbReference type="CDD" id="cd04185">
    <property type="entry name" value="GT_2_like_b"/>
    <property type="match status" value="1"/>
</dbReference>
<dbReference type="PANTHER" id="PTHR43179">
    <property type="entry name" value="RHAMNOSYLTRANSFERASE WBBL"/>
    <property type="match status" value="1"/>
</dbReference>
<organism evidence="6 7">
    <name type="scientific">Parafannyhessea umbonata</name>
    <dbReference type="NCBI Taxonomy" id="604330"/>
    <lineage>
        <taxon>Bacteria</taxon>
        <taxon>Bacillati</taxon>
        <taxon>Actinomycetota</taxon>
        <taxon>Coriobacteriia</taxon>
        <taxon>Coriobacteriales</taxon>
        <taxon>Atopobiaceae</taxon>
        <taxon>Parafannyhessea</taxon>
    </lineage>
</organism>
<gene>
    <name evidence="6" type="ORF">SAMN05216446_0478</name>
</gene>
<dbReference type="InterPro" id="IPR001173">
    <property type="entry name" value="Glyco_trans_2-like"/>
</dbReference>
<dbReference type="RefSeq" id="WP_091007894.1">
    <property type="nucleotide sequence ID" value="NZ_FOGP01000001.1"/>
</dbReference>
<proteinExistence type="inferred from homology"/>
<dbReference type="PANTHER" id="PTHR43179:SF12">
    <property type="entry name" value="GALACTOFURANOSYLTRANSFERASE GLFT2"/>
    <property type="match status" value="1"/>
</dbReference>
<evidence type="ECO:0000259" key="5">
    <source>
        <dbReference type="Pfam" id="PF00535"/>
    </source>
</evidence>
<keyword evidence="4 6" id="KW-0808">Transferase</keyword>
<dbReference type="InterPro" id="IPR029044">
    <property type="entry name" value="Nucleotide-diphossugar_trans"/>
</dbReference>
<dbReference type="Gene3D" id="3.90.550.10">
    <property type="entry name" value="Spore Coat Polysaccharide Biosynthesis Protein SpsA, Chain A"/>
    <property type="match status" value="1"/>
</dbReference>
<comment type="similarity">
    <text evidence="2">Belongs to the glycosyltransferase 2 family.</text>
</comment>
<feature type="domain" description="Glycosyltransferase 2-like" evidence="5">
    <location>
        <begin position="10"/>
        <end position="110"/>
    </location>
</feature>
<dbReference type="EMBL" id="FOGP01000001">
    <property type="protein sequence ID" value="SER35210.1"/>
    <property type="molecule type" value="Genomic_DNA"/>
</dbReference>
<evidence type="ECO:0000256" key="3">
    <source>
        <dbReference type="ARBA" id="ARBA00022676"/>
    </source>
</evidence>